<proteinExistence type="predicted"/>
<dbReference type="GO" id="GO:0030036">
    <property type="term" value="P:actin cytoskeleton organization"/>
    <property type="evidence" value="ECO:0007669"/>
    <property type="project" value="TreeGrafter"/>
</dbReference>
<dbReference type="Gene3D" id="1.10.287.2070">
    <property type="match status" value="1"/>
</dbReference>
<evidence type="ECO:0000313" key="1">
    <source>
        <dbReference type="Proteomes" id="UP000887565"/>
    </source>
</evidence>
<dbReference type="SUPFAM" id="SSF47769">
    <property type="entry name" value="SAM/Pointed domain"/>
    <property type="match status" value="1"/>
</dbReference>
<accession>A0A915KSE1</accession>
<dbReference type="PANTHER" id="PTHR12659">
    <property type="entry name" value="RHO-TYPE GTPASE ACTIVATING PROTEIN"/>
    <property type="match status" value="1"/>
</dbReference>
<reference evidence="2" key="1">
    <citation type="submission" date="2022-11" db="UniProtKB">
        <authorList>
            <consortium name="WormBaseParasite"/>
        </authorList>
    </citation>
    <scope>IDENTIFICATION</scope>
</reference>
<dbReference type="Proteomes" id="UP000887565">
    <property type="component" value="Unplaced"/>
</dbReference>
<dbReference type="GO" id="GO:0005096">
    <property type="term" value="F:GTPase activator activity"/>
    <property type="evidence" value="ECO:0007669"/>
    <property type="project" value="TreeGrafter"/>
</dbReference>
<protein>
    <submittedName>
        <fullName evidence="2">Uncharacterized protein</fullName>
    </submittedName>
</protein>
<organism evidence="1 2">
    <name type="scientific">Romanomermis culicivorax</name>
    <name type="common">Nematode worm</name>
    <dbReference type="NCBI Taxonomy" id="13658"/>
    <lineage>
        <taxon>Eukaryota</taxon>
        <taxon>Metazoa</taxon>
        <taxon>Ecdysozoa</taxon>
        <taxon>Nematoda</taxon>
        <taxon>Enoplea</taxon>
        <taxon>Dorylaimia</taxon>
        <taxon>Mermithida</taxon>
        <taxon>Mermithoidea</taxon>
        <taxon>Mermithidae</taxon>
        <taxon>Romanomermis</taxon>
    </lineage>
</organism>
<evidence type="ECO:0000313" key="2">
    <source>
        <dbReference type="WBParaSite" id="nRc.2.0.1.t41809-RA"/>
    </source>
</evidence>
<dbReference type="InterPro" id="IPR013761">
    <property type="entry name" value="SAM/pointed_sf"/>
</dbReference>
<dbReference type="WBParaSite" id="nRc.2.0.1.t41809-RA">
    <property type="protein sequence ID" value="nRc.2.0.1.t41809-RA"/>
    <property type="gene ID" value="nRc.2.0.1.g41809"/>
</dbReference>
<name>A0A915KSE1_ROMCU</name>
<dbReference type="GO" id="GO:0035023">
    <property type="term" value="P:regulation of Rho protein signal transduction"/>
    <property type="evidence" value="ECO:0007669"/>
    <property type="project" value="TreeGrafter"/>
</dbReference>
<dbReference type="PANTHER" id="PTHR12659:SF7">
    <property type="entry name" value="CROSSVEINLESS C, ISOFORM C"/>
    <property type="match status" value="1"/>
</dbReference>
<dbReference type="AlphaFoldDB" id="A0A915KSE1"/>
<keyword evidence="1" id="KW-1185">Reference proteome</keyword>
<sequence length="50" mass="6056">MYEDKSFPVDLHTVKKDHEFLDADSLRALFRRLHVLNECARFNLTEEKYN</sequence>